<organism evidence="1 2">
    <name type="scientific">Haloechinothrix alba</name>
    <dbReference type="NCBI Taxonomy" id="664784"/>
    <lineage>
        <taxon>Bacteria</taxon>
        <taxon>Bacillati</taxon>
        <taxon>Actinomycetota</taxon>
        <taxon>Actinomycetes</taxon>
        <taxon>Pseudonocardiales</taxon>
        <taxon>Pseudonocardiaceae</taxon>
        <taxon>Haloechinothrix</taxon>
    </lineage>
</organism>
<dbReference type="InterPro" id="IPR022492">
    <property type="entry name" value="Phosphomutase_MSMEG4193_put"/>
</dbReference>
<dbReference type="PANTHER" id="PTHR48100">
    <property type="entry name" value="BROAD-SPECIFICITY PHOSPHATASE YOR283W-RELATED"/>
    <property type="match status" value="1"/>
</dbReference>
<dbReference type="InterPro" id="IPR029033">
    <property type="entry name" value="His_PPase_superfam"/>
</dbReference>
<dbReference type="SUPFAM" id="SSF53254">
    <property type="entry name" value="Phosphoglycerate mutase-like"/>
    <property type="match status" value="1"/>
</dbReference>
<dbReference type="PANTHER" id="PTHR48100:SF2">
    <property type="entry name" value="CONSERVED PROTEIN"/>
    <property type="match status" value="1"/>
</dbReference>
<dbReference type="EMBL" id="FZNW01000019">
    <property type="protein sequence ID" value="SNR78470.1"/>
    <property type="molecule type" value="Genomic_DNA"/>
</dbReference>
<keyword evidence="2" id="KW-1185">Reference proteome</keyword>
<sequence>MANTLATGDYAGGVGTVILLRHARSDANGSGVLAGRTPHVDLDDTGRGQAVDLVGRLAGVELAGIVRSPLLRCAETLEPLARARGIDPVVDDGLCEVDYGDWTGRSLTELQEEPQWRVVQARPSAARFPGGEGLSHVQHRAVEAVRSHDSRFGAEGGDSAVWLLCSHGDVIKSILADALGMHLDLFQRLVVDPGSLSVVRYTELRPFVLRINDTGAGVSDFVADSAATGSDAAVGGGAGASTADAE</sequence>
<dbReference type="NCBIfam" id="TIGR03848">
    <property type="entry name" value="MSMEG_4193"/>
    <property type="match status" value="1"/>
</dbReference>
<dbReference type="AlphaFoldDB" id="A0A238Z595"/>
<protein>
    <submittedName>
        <fullName evidence="1">Probable phosphomutase, MSMEG_4193 family</fullName>
    </submittedName>
</protein>
<dbReference type="InterPro" id="IPR013078">
    <property type="entry name" value="His_Pase_superF_clade-1"/>
</dbReference>
<dbReference type="CDD" id="cd07067">
    <property type="entry name" value="HP_PGM_like"/>
    <property type="match status" value="1"/>
</dbReference>
<reference evidence="1 2" key="1">
    <citation type="submission" date="2017-06" db="EMBL/GenBank/DDBJ databases">
        <authorList>
            <person name="Kim H.J."/>
            <person name="Triplett B.A."/>
        </authorList>
    </citation>
    <scope>NUCLEOTIDE SEQUENCE [LARGE SCALE GENOMIC DNA]</scope>
    <source>
        <strain evidence="1 2">DSM 45207</strain>
    </source>
</reference>
<evidence type="ECO:0000313" key="2">
    <source>
        <dbReference type="Proteomes" id="UP000198348"/>
    </source>
</evidence>
<dbReference type="InterPro" id="IPR050275">
    <property type="entry name" value="PGM_Phosphatase"/>
</dbReference>
<dbReference type="Gene3D" id="3.40.50.1240">
    <property type="entry name" value="Phosphoglycerate mutase-like"/>
    <property type="match status" value="1"/>
</dbReference>
<proteinExistence type="predicted"/>
<dbReference type="SMART" id="SM00855">
    <property type="entry name" value="PGAM"/>
    <property type="match status" value="1"/>
</dbReference>
<dbReference type="GO" id="GO:0005737">
    <property type="term" value="C:cytoplasm"/>
    <property type="evidence" value="ECO:0007669"/>
    <property type="project" value="TreeGrafter"/>
</dbReference>
<gene>
    <name evidence="1" type="ORF">SAMN06265360_11947</name>
</gene>
<accession>A0A238Z595</accession>
<dbReference type="Pfam" id="PF00300">
    <property type="entry name" value="His_Phos_1"/>
    <property type="match status" value="1"/>
</dbReference>
<dbReference type="Proteomes" id="UP000198348">
    <property type="component" value="Unassembled WGS sequence"/>
</dbReference>
<name>A0A238Z595_9PSEU</name>
<evidence type="ECO:0000313" key="1">
    <source>
        <dbReference type="EMBL" id="SNR78470.1"/>
    </source>
</evidence>
<dbReference type="GO" id="GO:0016791">
    <property type="term" value="F:phosphatase activity"/>
    <property type="evidence" value="ECO:0007669"/>
    <property type="project" value="TreeGrafter"/>
</dbReference>